<dbReference type="Proteomes" id="UP000283805">
    <property type="component" value="Unassembled WGS sequence"/>
</dbReference>
<dbReference type="OrthoDB" id="214676at2157"/>
<protein>
    <recommendedName>
        <fullName evidence="2">DUF8107 domain-containing protein</fullName>
    </recommendedName>
</protein>
<evidence type="ECO:0000313" key="3">
    <source>
        <dbReference type="EMBL" id="RKD98217.1"/>
    </source>
</evidence>
<reference evidence="3 4" key="1">
    <citation type="submission" date="2018-09" db="EMBL/GenBank/DDBJ databases">
        <title>Genomic Encyclopedia of Archaeal and Bacterial Type Strains, Phase II (KMG-II): from individual species to whole genera.</title>
        <authorList>
            <person name="Goeker M."/>
        </authorList>
    </citation>
    <scope>NUCLEOTIDE SEQUENCE [LARGE SCALE GENOMIC DNA]</scope>
    <source>
        <strain evidence="3 4">DSM 13151</strain>
    </source>
</reference>
<dbReference type="InterPro" id="IPR058420">
    <property type="entry name" value="DUF8107"/>
</dbReference>
<feature type="transmembrane region" description="Helical" evidence="1">
    <location>
        <begin position="50"/>
        <end position="71"/>
    </location>
</feature>
<proteinExistence type="predicted"/>
<name>A0A419WS23_9EURY</name>
<evidence type="ECO:0000313" key="4">
    <source>
        <dbReference type="Proteomes" id="UP000283805"/>
    </source>
</evidence>
<gene>
    <name evidence="3" type="ORF">ATJ93_1222</name>
</gene>
<sequence>MASDGERDGLQEGLESSQGDPRLLTALNAVLSTAFAALVLWGLDFIGAREFTLTTLAVVAVCLFVLTYTVVQS</sequence>
<keyword evidence="1" id="KW-1133">Transmembrane helix</keyword>
<keyword evidence="4" id="KW-1185">Reference proteome</keyword>
<dbReference type="Pfam" id="PF26409">
    <property type="entry name" value="DUF8107"/>
    <property type="match status" value="1"/>
</dbReference>
<keyword evidence="1" id="KW-0472">Membrane</keyword>
<comment type="caution">
    <text evidence="3">The sequence shown here is derived from an EMBL/GenBank/DDBJ whole genome shotgun (WGS) entry which is preliminary data.</text>
</comment>
<feature type="domain" description="DUF8107" evidence="2">
    <location>
        <begin position="3"/>
        <end position="72"/>
    </location>
</feature>
<accession>A0A419WS23</accession>
<dbReference type="EMBL" id="RAPO01000001">
    <property type="protein sequence ID" value="RKD98217.1"/>
    <property type="molecule type" value="Genomic_DNA"/>
</dbReference>
<evidence type="ECO:0000259" key="2">
    <source>
        <dbReference type="Pfam" id="PF26409"/>
    </source>
</evidence>
<organism evidence="3 4">
    <name type="scientific">Halopiger aswanensis</name>
    <dbReference type="NCBI Taxonomy" id="148449"/>
    <lineage>
        <taxon>Archaea</taxon>
        <taxon>Methanobacteriati</taxon>
        <taxon>Methanobacteriota</taxon>
        <taxon>Stenosarchaea group</taxon>
        <taxon>Halobacteria</taxon>
        <taxon>Halobacteriales</taxon>
        <taxon>Natrialbaceae</taxon>
        <taxon>Halopiger</taxon>
    </lineage>
</organism>
<dbReference type="RefSeq" id="WP_120243663.1">
    <property type="nucleotide sequence ID" value="NZ_RAPO01000001.1"/>
</dbReference>
<feature type="transmembrane region" description="Helical" evidence="1">
    <location>
        <begin position="23"/>
        <end position="43"/>
    </location>
</feature>
<keyword evidence="1" id="KW-0812">Transmembrane</keyword>
<evidence type="ECO:0000256" key="1">
    <source>
        <dbReference type="SAM" id="Phobius"/>
    </source>
</evidence>
<dbReference type="AlphaFoldDB" id="A0A419WS23"/>